<evidence type="ECO:0000313" key="2">
    <source>
        <dbReference type="Proteomes" id="UP000287527"/>
    </source>
</evidence>
<proteinExistence type="predicted"/>
<comment type="caution">
    <text evidence="1">The sequence shown here is derived from an EMBL/GenBank/DDBJ whole genome shotgun (WGS) entry which is preliminary data.</text>
</comment>
<keyword evidence="2" id="KW-1185">Reference proteome</keyword>
<dbReference type="RefSeq" id="WP_128391154.1">
    <property type="nucleotide sequence ID" value="NZ_SBII01000014.1"/>
</dbReference>
<dbReference type="AlphaFoldDB" id="A0A3S3TVC7"/>
<dbReference type="OrthoDB" id="7063672at2"/>
<organism evidence="1 2">
    <name type="scientific">Flavobacterium cerinum</name>
    <dbReference type="NCBI Taxonomy" id="2502784"/>
    <lineage>
        <taxon>Bacteria</taxon>
        <taxon>Pseudomonadati</taxon>
        <taxon>Bacteroidota</taxon>
        <taxon>Flavobacteriia</taxon>
        <taxon>Flavobacteriales</taxon>
        <taxon>Flavobacteriaceae</taxon>
        <taxon>Flavobacterium</taxon>
    </lineage>
</organism>
<dbReference type="Proteomes" id="UP000287527">
    <property type="component" value="Unassembled WGS sequence"/>
</dbReference>
<accession>A0A3S3TVC7</accession>
<evidence type="ECO:0000313" key="1">
    <source>
        <dbReference type="EMBL" id="RWW92066.1"/>
    </source>
</evidence>
<name>A0A3S3TVC7_9FLAO</name>
<dbReference type="EMBL" id="SBII01000014">
    <property type="protein sequence ID" value="RWW92066.1"/>
    <property type="molecule type" value="Genomic_DNA"/>
</dbReference>
<reference evidence="1 2" key="1">
    <citation type="submission" date="2019-01" db="EMBL/GenBank/DDBJ databases">
        <title>Flavobacterium sp. nov.,isolated from freshwater.</title>
        <authorList>
            <person name="Zhang R."/>
            <person name="Du Z.-J."/>
        </authorList>
    </citation>
    <scope>NUCLEOTIDE SEQUENCE [LARGE SCALE GENOMIC DNA]</scope>
    <source>
        <strain evidence="1 2">1E403</strain>
    </source>
</reference>
<protein>
    <submittedName>
        <fullName evidence="1">Uncharacterized protein</fullName>
    </submittedName>
</protein>
<gene>
    <name evidence="1" type="ORF">EPI11_16815</name>
</gene>
<sequence length="96" mass="11073">MKYLIVDGYLGGTGIRDKYKAGYLNPKDLKLSDDIVNQIIIWLSKYKDAHHNGFNDLNIGNELDREGNEIAVKIKKELVHIKIEYFSAMRMTNETI</sequence>